<evidence type="ECO:0000313" key="6">
    <source>
        <dbReference type="EMBL" id="KAK6529147.1"/>
    </source>
</evidence>
<accession>A0AAV9WXX9</accession>
<dbReference type="EMBL" id="JAVHJO010000014">
    <property type="protein sequence ID" value="KAK6529147.1"/>
    <property type="molecule type" value="Genomic_DNA"/>
</dbReference>
<evidence type="ECO:0000256" key="4">
    <source>
        <dbReference type="PROSITE-ProRule" id="PRU00134"/>
    </source>
</evidence>
<evidence type="ECO:0000256" key="3">
    <source>
        <dbReference type="ARBA" id="ARBA00022833"/>
    </source>
</evidence>
<sequence>MTYPKSGCYVCSSKSPLILCPSCSAVQYCSPEHQAQDLDRHAEACENLCTIHLQRAELERRFPNQDDSIPLRQRIRQHYEDFYSRNFTSDDDVYLIQYKLEIKYLISMDTELSLQKAFEVSLELLYRGFLRYECVPYIIPIFLRLQRDEVCYNYIHYWSDATLGRCDNGETTTTVAWRRLESLQIYEGGILADLERHPINPPVRIASCAGMTILCLQWACDLASLEKFEMVESFLQGRLNYDIVEMIRDHMATTEVVSKNRKHIEAKGGYGYFRWRAEERAVYNFKRVCAMSSQLWVKLLEIECEESFRDFGGEKYIPELLGHFWKEIPGAMDWIRNMWNKRL</sequence>
<dbReference type="GO" id="GO:0008270">
    <property type="term" value="F:zinc ion binding"/>
    <property type="evidence" value="ECO:0007669"/>
    <property type="project" value="UniProtKB-KW"/>
</dbReference>
<comment type="caution">
    <text evidence="6">The sequence shown here is derived from an EMBL/GenBank/DDBJ whole genome shotgun (WGS) entry which is preliminary data.</text>
</comment>
<name>A0AAV9WXX9_9PEZI</name>
<keyword evidence="1" id="KW-0479">Metal-binding</keyword>
<feature type="domain" description="MYND-type" evidence="5">
    <location>
        <begin position="8"/>
        <end position="45"/>
    </location>
</feature>
<evidence type="ECO:0000256" key="2">
    <source>
        <dbReference type="ARBA" id="ARBA00022771"/>
    </source>
</evidence>
<dbReference type="PROSITE" id="PS50865">
    <property type="entry name" value="ZF_MYND_2"/>
    <property type="match status" value="1"/>
</dbReference>
<keyword evidence="7" id="KW-1185">Reference proteome</keyword>
<reference evidence="6 7" key="1">
    <citation type="submission" date="2019-10" db="EMBL/GenBank/DDBJ databases">
        <authorList>
            <person name="Palmer J.M."/>
        </authorList>
    </citation>
    <scope>NUCLEOTIDE SEQUENCE [LARGE SCALE GENOMIC DNA]</scope>
    <source>
        <strain evidence="6 7">TWF694</strain>
    </source>
</reference>
<dbReference type="Proteomes" id="UP001365542">
    <property type="component" value="Unassembled WGS sequence"/>
</dbReference>
<organism evidence="6 7">
    <name type="scientific">Orbilia ellipsospora</name>
    <dbReference type="NCBI Taxonomy" id="2528407"/>
    <lineage>
        <taxon>Eukaryota</taxon>
        <taxon>Fungi</taxon>
        <taxon>Dikarya</taxon>
        <taxon>Ascomycota</taxon>
        <taxon>Pezizomycotina</taxon>
        <taxon>Orbiliomycetes</taxon>
        <taxon>Orbiliales</taxon>
        <taxon>Orbiliaceae</taxon>
        <taxon>Orbilia</taxon>
    </lineage>
</organism>
<dbReference type="Pfam" id="PF01753">
    <property type="entry name" value="zf-MYND"/>
    <property type="match status" value="1"/>
</dbReference>
<dbReference type="InterPro" id="IPR002893">
    <property type="entry name" value="Znf_MYND"/>
</dbReference>
<dbReference type="PROSITE" id="PS01360">
    <property type="entry name" value="ZF_MYND_1"/>
    <property type="match status" value="1"/>
</dbReference>
<protein>
    <recommendedName>
        <fullName evidence="5">MYND-type domain-containing protein</fullName>
    </recommendedName>
</protein>
<keyword evidence="2 4" id="KW-0863">Zinc-finger</keyword>
<evidence type="ECO:0000256" key="1">
    <source>
        <dbReference type="ARBA" id="ARBA00022723"/>
    </source>
</evidence>
<dbReference type="Gene3D" id="6.10.140.2220">
    <property type="match status" value="1"/>
</dbReference>
<dbReference type="SUPFAM" id="SSF144232">
    <property type="entry name" value="HIT/MYND zinc finger-like"/>
    <property type="match status" value="1"/>
</dbReference>
<dbReference type="AlphaFoldDB" id="A0AAV9WXX9"/>
<keyword evidence="3" id="KW-0862">Zinc</keyword>
<gene>
    <name evidence="6" type="ORF">TWF694_004359</name>
</gene>
<evidence type="ECO:0000259" key="5">
    <source>
        <dbReference type="PROSITE" id="PS50865"/>
    </source>
</evidence>
<proteinExistence type="predicted"/>
<evidence type="ECO:0000313" key="7">
    <source>
        <dbReference type="Proteomes" id="UP001365542"/>
    </source>
</evidence>